<dbReference type="InterPro" id="IPR019282">
    <property type="entry name" value="Glycoamylase-like_cons_dom"/>
</dbReference>
<dbReference type="InterPro" id="IPR014755">
    <property type="entry name" value="Cu-Rt/internalin_Ig-like"/>
</dbReference>
<evidence type="ECO:0000259" key="2">
    <source>
        <dbReference type="Pfam" id="PF10091"/>
    </source>
</evidence>
<dbReference type="Pfam" id="PF13205">
    <property type="entry name" value="Big_5"/>
    <property type="match status" value="1"/>
</dbReference>
<gene>
    <name evidence="4" type="ORF">EFY79_20755</name>
</gene>
<name>A0A3M9N4I7_9BACT</name>
<dbReference type="PROSITE" id="PS51257">
    <property type="entry name" value="PROKAR_LIPOPROTEIN"/>
    <property type="match status" value="1"/>
</dbReference>
<evidence type="ECO:0000259" key="3">
    <source>
        <dbReference type="Pfam" id="PF13205"/>
    </source>
</evidence>
<feature type="domain" description="SbsA Ig-like" evidence="3">
    <location>
        <begin position="46"/>
        <end position="130"/>
    </location>
</feature>
<sequence>MKNSVFLLALIIFFFSCKKKETPITPPPPNPVAFKLTDFKVNGISNGSTYYAVNPSPEIKLSFSAPADQNTVTNNISLKTNAGAAVTLTSSFENDSTIIIKPSSPLSFITQYSLTVGTGLKSKQGASLQAGLNATLISQIDSTDKFPRISDSALLTLVQQQTFKYFWDFGHPVSGLAREGSSGPAELVTTGGSGFGIMAMVAAVNRGFITRNDAVKRLNTITDFLITKCQRWHGAFSHWINGDTGATIPFGNNNGADIVETSFLVQGLLTARQYFNSTTDANEIALRDSINSIWSAVDWNWFTQNGNESGLYWQYNPSYTNTSDIWSIPVSGWNEALITYVLAASSANYAISKSIYDNGWARNGAMKNGKSFLGVTLPLGPDYGGPLFFSHYSFLGINPHNLSDAYANYWTQDTAHSKINYLYCVSNPKKYNGYSNLCWGLTASNEENGYSAHSPTNDNGVISPTAAISSLPYTPTESMNALKFFYYKLGDKIWGDYGFKDAFNLTNVWFADSYLAIDQGPEIVMIENCRTGLLWNLFMSCPEVKKGLKNLGFQSPDL</sequence>
<dbReference type="InterPro" id="IPR032812">
    <property type="entry name" value="SbsA_Ig"/>
</dbReference>
<evidence type="ECO:0000313" key="4">
    <source>
        <dbReference type="EMBL" id="RNI32123.1"/>
    </source>
</evidence>
<feature type="domain" description="Glycoamylase-like" evidence="2">
    <location>
        <begin position="329"/>
        <end position="542"/>
    </location>
</feature>
<dbReference type="Gene3D" id="1.50.10.140">
    <property type="match status" value="1"/>
</dbReference>
<dbReference type="OrthoDB" id="5937621at2"/>
<organism evidence="4 5">
    <name type="scientific">Hanamia caeni</name>
    <dbReference type="NCBI Taxonomy" id="2294116"/>
    <lineage>
        <taxon>Bacteria</taxon>
        <taxon>Pseudomonadati</taxon>
        <taxon>Bacteroidota</taxon>
        <taxon>Chitinophagia</taxon>
        <taxon>Chitinophagales</taxon>
        <taxon>Chitinophagaceae</taxon>
        <taxon>Hanamia</taxon>
    </lineage>
</organism>
<evidence type="ECO:0000313" key="5">
    <source>
        <dbReference type="Proteomes" id="UP000267223"/>
    </source>
</evidence>
<dbReference type="RefSeq" id="WP_123122681.1">
    <property type="nucleotide sequence ID" value="NZ_RJJR01000028.1"/>
</dbReference>
<dbReference type="EMBL" id="RJJR01000028">
    <property type="protein sequence ID" value="RNI32123.1"/>
    <property type="molecule type" value="Genomic_DNA"/>
</dbReference>
<dbReference type="Gene3D" id="2.60.40.1220">
    <property type="match status" value="1"/>
</dbReference>
<keyword evidence="5" id="KW-1185">Reference proteome</keyword>
<accession>A0A3M9N4I7</accession>
<comment type="caution">
    <text evidence="4">The sequence shown here is derived from an EMBL/GenBank/DDBJ whole genome shotgun (WGS) entry which is preliminary data.</text>
</comment>
<reference evidence="4 5" key="1">
    <citation type="submission" date="2018-11" db="EMBL/GenBank/DDBJ databases">
        <title>Draft genome sequence of Ferruginibacter sp. BO-59.</title>
        <authorList>
            <person name="Im W.T."/>
        </authorList>
    </citation>
    <scope>NUCLEOTIDE SEQUENCE [LARGE SCALE GENOMIC DNA]</scope>
    <source>
        <strain evidence="4 5">BO-59</strain>
    </source>
</reference>
<dbReference type="Proteomes" id="UP000267223">
    <property type="component" value="Unassembled WGS sequence"/>
</dbReference>
<evidence type="ECO:0000256" key="1">
    <source>
        <dbReference type="ARBA" id="ARBA00022729"/>
    </source>
</evidence>
<dbReference type="Pfam" id="PF10091">
    <property type="entry name" value="Glycoamylase"/>
    <property type="match status" value="1"/>
</dbReference>
<keyword evidence="1" id="KW-0732">Signal</keyword>
<dbReference type="AlphaFoldDB" id="A0A3M9N4I7"/>
<proteinExistence type="predicted"/>
<protein>
    <submittedName>
        <fullName evidence="4">Beta-glucosidase</fullName>
    </submittedName>
</protein>